<evidence type="ECO:0000256" key="3">
    <source>
        <dbReference type="ARBA" id="ARBA00022763"/>
    </source>
</evidence>
<dbReference type="GO" id="GO:0004519">
    <property type="term" value="F:endonuclease activity"/>
    <property type="evidence" value="ECO:0007669"/>
    <property type="project" value="UniProtKB-KW"/>
</dbReference>
<protein>
    <recommendedName>
        <fullName evidence="9">Very short patch repair endonuclease</fullName>
    </recommendedName>
</protein>
<dbReference type="GO" id="GO:0006298">
    <property type="term" value="P:mismatch repair"/>
    <property type="evidence" value="ECO:0007669"/>
    <property type="project" value="InterPro"/>
</dbReference>
<dbReference type="AlphaFoldDB" id="A0A1E7Z8P9"/>
<dbReference type="Pfam" id="PF03852">
    <property type="entry name" value="Vsr"/>
    <property type="match status" value="1"/>
</dbReference>
<accession>A0A1E7Z8P9</accession>
<evidence type="ECO:0000256" key="2">
    <source>
        <dbReference type="ARBA" id="ARBA00022759"/>
    </source>
</evidence>
<evidence type="ECO:0000256" key="1">
    <source>
        <dbReference type="ARBA" id="ARBA00022722"/>
    </source>
</evidence>
<dbReference type="InterPro" id="IPR011335">
    <property type="entry name" value="Restrct_endonuc-II-like"/>
</dbReference>
<keyword evidence="8" id="KW-1185">Reference proteome</keyword>
<keyword evidence="4" id="KW-0378">Hydrolase</keyword>
<keyword evidence="1" id="KW-0540">Nuclease</keyword>
<dbReference type="SUPFAM" id="SSF52980">
    <property type="entry name" value="Restriction endonuclease-like"/>
    <property type="match status" value="1"/>
</dbReference>
<keyword evidence="3" id="KW-0227">DNA damage</keyword>
<comment type="caution">
    <text evidence="7">The sequence shown here is derived from an EMBL/GenBank/DDBJ whole genome shotgun (WGS) entry which is preliminary data.</text>
</comment>
<evidence type="ECO:0000313" key="8">
    <source>
        <dbReference type="Proteomes" id="UP000175691"/>
    </source>
</evidence>
<evidence type="ECO:0000256" key="5">
    <source>
        <dbReference type="ARBA" id="ARBA00023204"/>
    </source>
</evidence>
<sequence>MPSDTRNDVSPARRKNMRAIRSKNTKPETLLRKSLFARGYRYRIAPKNIRGKPDLWMPRFGAAIFINGCFWHAHNCKLFQIPKTRKDFWMKKLRSNVNRDVRTYSELQNSGIRILVIWECSFKKQTRITLPLSVSLAITWLESGKQFGTISESGLSYSDSLDDIHISGILR</sequence>
<evidence type="ECO:0008006" key="9">
    <source>
        <dbReference type="Google" id="ProtNLM"/>
    </source>
</evidence>
<dbReference type="STRING" id="1656094.BFC18_15940"/>
<dbReference type="NCBIfam" id="TIGR00632">
    <property type="entry name" value="vsr"/>
    <property type="match status" value="1"/>
</dbReference>
<gene>
    <name evidence="7" type="ORF">BFC18_15940</name>
</gene>
<dbReference type="InterPro" id="IPR004603">
    <property type="entry name" value="DNA_mismatch_endonuc_vsr"/>
</dbReference>
<keyword evidence="2" id="KW-0255">Endonuclease</keyword>
<dbReference type="GO" id="GO:0016787">
    <property type="term" value="F:hydrolase activity"/>
    <property type="evidence" value="ECO:0007669"/>
    <property type="project" value="UniProtKB-KW"/>
</dbReference>
<keyword evidence="5" id="KW-0234">DNA repair</keyword>
<dbReference type="RefSeq" id="WP_070126371.1">
    <property type="nucleotide sequence ID" value="NZ_MDHN01000035.1"/>
</dbReference>
<name>A0A1E7Z8P9_9ALTE</name>
<evidence type="ECO:0000313" key="7">
    <source>
        <dbReference type="EMBL" id="OFC69857.1"/>
    </source>
</evidence>
<organism evidence="7 8">
    <name type="scientific">Alteromonas confluentis</name>
    <dbReference type="NCBI Taxonomy" id="1656094"/>
    <lineage>
        <taxon>Bacteria</taxon>
        <taxon>Pseudomonadati</taxon>
        <taxon>Pseudomonadota</taxon>
        <taxon>Gammaproteobacteria</taxon>
        <taxon>Alteromonadales</taxon>
        <taxon>Alteromonadaceae</taxon>
        <taxon>Alteromonas/Salinimonas group</taxon>
        <taxon>Alteromonas</taxon>
    </lineage>
</organism>
<dbReference type="Gene3D" id="3.40.960.10">
    <property type="entry name" value="VSR Endonuclease"/>
    <property type="match status" value="1"/>
</dbReference>
<evidence type="ECO:0000256" key="6">
    <source>
        <dbReference type="ARBA" id="ARBA00029466"/>
    </source>
</evidence>
<dbReference type="EMBL" id="MDHN01000035">
    <property type="protein sequence ID" value="OFC69857.1"/>
    <property type="molecule type" value="Genomic_DNA"/>
</dbReference>
<comment type="similarity">
    <text evidence="6">Belongs to the Vsr family.</text>
</comment>
<proteinExistence type="inferred from homology"/>
<evidence type="ECO:0000256" key="4">
    <source>
        <dbReference type="ARBA" id="ARBA00022801"/>
    </source>
</evidence>
<dbReference type="CDD" id="cd00221">
    <property type="entry name" value="Vsr"/>
    <property type="match status" value="1"/>
</dbReference>
<reference evidence="7 8" key="1">
    <citation type="submission" date="2016-08" db="EMBL/GenBank/DDBJ databases">
        <authorList>
            <person name="Seilhamer J.J."/>
        </authorList>
    </citation>
    <scope>NUCLEOTIDE SEQUENCE [LARGE SCALE GENOMIC DNA]</scope>
    <source>
        <strain evidence="7 8">KCTC 42603</strain>
    </source>
</reference>
<dbReference type="Proteomes" id="UP000175691">
    <property type="component" value="Unassembled WGS sequence"/>
</dbReference>
<dbReference type="OrthoDB" id="9801520at2"/>